<proteinExistence type="predicted"/>
<protein>
    <submittedName>
        <fullName evidence="1">Uncharacterized protein</fullName>
    </submittedName>
</protein>
<evidence type="ECO:0000313" key="2">
    <source>
        <dbReference type="Proteomes" id="UP000236161"/>
    </source>
</evidence>
<accession>A0A2H9ZT10</accession>
<dbReference type="Proteomes" id="UP000236161">
    <property type="component" value="Unassembled WGS sequence"/>
</dbReference>
<sequence>MEVHGLEQLHVRLTLKGARWLLARVHCGVGPRRMEDVSTHGAVWKALDAMRMCSGVGNAVEGALGWVVLHGVVVASTSWLHQQNTWEWQQGSGNGEKV</sequence>
<reference evidence="1 2" key="1">
    <citation type="journal article" date="2017" name="Nature">
        <title>The Apostasia genome and the evolution of orchids.</title>
        <authorList>
            <person name="Zhang G.Q."/>
            <person name="Liu K.W."/>
            <person name="Li Z."/>
            <person name="Lohaus R."/>
            <person name="Hsiao Y.Y."/>
            <person name="Niu S.C."/>
            <person name="Wang J.Y."/>
            <person name="Lin Y.C."/>
            <person name="Xu Q."/>
            <person name="Chen L.J."/>
            <person name="Yoshida K."/>
            <person name="Fujiwara S."/>
            <person name="Wang Z.W."/>
            <person name="Zhang Y.Q."/>
            <person name="Mitsuda N."/>
            <person name="Wang M."/>
            <person name="Liu G.H."/>
            <person name="Pecoraro L."/>
            <person name="Huang H.X."/>
            <person name="Xiao X.J."/>
            <person name="Lin M."/>
            <person name="Wu X.Y."/>
            <person name="Wu W.L."/>
            <person name="Chen Y.Y."/>
            <person name="Chang S.B."/>
            <person name="Sakamoto S."/>
            <person name="Ohme-Takagi M."/>
            <person name="Yagi M."/>
            <person name="Zeng S.J."/>
            <person name="Shen C.Y."/>
            <person name="Yeh C.M."/>
            <person name="Luo Y.B."/>
            <person name="Tsai W.C."/>
            <person name="Van de Peer Y."/>
            <person name="Liu Z.J."/>
        </authorList>
    </citation>
    <scope>NUCLEOTIDE SEQUENCE [LARGE SCALE GENOMIC DNA]</scope>
    <source>
        <strain evidence="2">cv. Shenzhen</strain>
        <tissue evidence="1">Stem</tissue>
    </source>
</reference>
<evidence type="ECO:0000313" key="1">
    <source>
        <dbReference type="EMBL" id="PKA46426.1"/>
    </source>
</evidence>
<gene>
    <name evidence="1" type="ORF">AXF42_Ash021691</name>
</gene>
<name>A0A2H9ZT10_9ASPA</name>
<dbReference type="EMBL" id="KZ454147">
    <property type="protein sequence ID" value="PKA46426.1"/>
    <property type="molecule type" value="Genomic_DNA"/>
</dbReference>
<organism evidence="1 2">
    <name type="scientific">Apostasia shenzhenica</name>
    <dbReference type="NCBI Taxonomy" id="1088818"/>
    <lineage>
        <taxon>Eukaryota</taxon>
        <taxon>Viridiplantae</taxon>
        <taxon>Streptophyta</taxon>
        <taxon>Embryophyta</taxon>
        <taxon>Tracheophyta</taxon>
        <taxon>Spermatophyta</taxon>
        <taxon>Magnoliopsida</taxon>
        <taxon>Liliopsida</taxon>
        <taxon>Asparagales</taxon>
        <taxon>Orchidaceae</taxon>
        <taxon>Apostasioideae</taxon>
        <taxon>Apostasia</taxon>
    </lineage>
</organism>
<dbReference type="AlphaFoldDB" id="A0A2H9ZT10"/>
<keyword evidence="2" id="KW-1185">Reference proteome</keyword>